<sequence>MEEEREERLETLLINKRDERISWCEFWDYFQDLNVSAKTYNEVQAKHSSKINQIDRSIRDLQNEINNLHQ</sequence>
<protein>
    <submittedName>
        <fullName evidence="1">Uncharacterized protein</fullName>
    </submittedName>
</protein>
<organism evidence="1 2">
    <name type="scientific">Christiangramia forsetii</name>
    <dbReference type="NCBI Taxonomy" id="411153"/>
    <lineage>
        <taxon>Bacteria</taxon>
        <taxon>Pseudomonadati</taxon>
        <taxon>Bacteroidota</taxon>
        <taxon>Flavobacteriia</taxon>
        <taxon>Flavobacteriales</taxon>
        <taxon>Flavobacteriaceae</taxon>
        <taxon>Christiangramia</taxon>
    </lineage>
</organism>
<keyword evidence="2" id="KW-1185">Reference proteome</keyword>
<name>A0ABQ1WCV7_9FLAO</name>
<dbReference type="RefSeq" id="WP_011710319.1">
    <property type="nucleotide sequence ID" value="NZ_BMIX01000001.1"/>
</dbReference>
<dbReference type="Proteomes" id="UP000605733">
    <property type="component" value="Unassembled WGS sequence"/>
</dbReference>
<accession>A0ABQ1WCV7</accession>
<reference evidence="2" key="1">
    <citation type="journal article" date="2019" name="Int. J. Syst. Evol. Microbiol.">
        <title>The Global Catalogue of Microorganisms (GCM) 10K type strain sequencing project: providing services to taxonomists for standard genome sequencing and annotation.</title>
        <authorList>
            <consortium name="The Broad Institute Genomics Platform"/>
            <consortium name="The Broad Institute Genome Sequencing Center for Infectious Disease"/>
            <person name="Wu L."/>
            <person name="Ma J."/>
        </authorList>
    </citation>
    <scope>NUCLEOTIDE SEQUENCE [LARGE SCALE GENOMIC DNA]</scope>
    <source>
        <strain evidence="2">CGMCC 1.15422</strain>
    </source>
</reference>
<comment type="caution">
    <text evidence="1">The sequence shown here is derived from an EMBL/GenBank/DDBJ whole genome shotgun (WGS) entry which is preliminary data.</text>
</comment>
<dbReference type="EMBL" id="BMIX01000001">
    <property type="protein sequence ID" value="GGG24104.1"/>
    <property type="molecule type" value="Genomic_DNA"/>
</dbReference>
<evidence type="ECO:0000313" key="1">
    <source>
        <dbReference type="EMBL" id="GGG24104.1"/>
    </source>
</evidence>
<evidence type="ECO:0000313" key="2">
    <source>
        <dbReference type="Proteomes" id="UP000605733"/>
    </source>
</evidence>
<proteinExistence type="predicted"/>
<gene>
    <name evidence="1" type="ORF">GCM10011532_04160</name>
</gene>